<dbReference type="Pfam" id="PF14398">
    <property type="entry name" value="ATPgrasp_YheCD"/>
    <property type="match status" value="1"/>
</dbReference>
<dbReference type="RefSeq" id="WP_379929104.1">
    <property type="nucleotide sequence ID" value="NZ_JBHUMM010000014.1"/>
</dbReference>
<gene>
    <name evidence="2" type="ORF">ACFSUC_08430</name>
</gene>
<name>A0ABW5RA32_9BACL</name>
<keyword evidence="3" id="KW-1185">Reference proteome</keyword>
<dbReference type="EMBL" id="JBHUMM010000014">
    <property type="protein sequence ID" value="MFD2671629.1"/>
    <property type="molecule type" value="Genomic_DNA"/>
</dbReference>
<accession>A0ABW5RA32</accession>
<feature type="region of interest" description="Disordered" evidence="1">
    <location>
        <begin position="18"/>
        <end position="48"/>
    </location>
</feature>
<protein>
    <submittedName>
        <fullName evidence="2">YheC/YheD family protein</fullName>
    </submittedName>
</protein>
<dbReference type="InterPro" id="IPR026838">
    <property type="entry name" value="YheC/D"/>
</dbReference>
<proteinExistence type="predicted"/>
<dbReference type="Proteomes" id="UP001597497">
    <property type="component" value="Unassembled WGS sequence"/>
</dbReference>
<reference evidence="3" key="1">
    <citation type="journal article" date="2019" name="Int. J. Syst. Evol. Microbiol.">
        <title>The Global Catalogue of Microorganisms (GCM) 10K type strain sequencing project: providing services to taxonomists for standard genome sequencing and annotation.</title>
        <authorList>
            <consortium name="The Broad Institute Genomics Platform"/>
            <consortium name="The Broad Institute Genome Sequencing Center for Infectious Disease"/>
            <person name="Wu L."/>
            <person name="Ma J."/>
        </authorList>
    </citation>
    <scope>NUCLEOTIDE SEQUENCE [LARGE SCALE GENOMIC DNA]</scope>
    <source>
        <strain evidence="3">KCTC 33676</strain>
    </source>
</reference>
<sequence>MSRKTRRTKAGTITVIRNSKSKKTSKNIKSNQVRETREQRKLKKNGSGTYTFHLHDKKGKTRLLLKHPTLRSYIPETKTLSKSTLSRMLNRYHMVYMKPRSGSMGRGVMRVEQHPEARKHTHNKRCKKCGGTLHHAVKLWGYQLGLTKKTYTSYAGMYRSLNTLTEDRAYLIQKGIHLLKHRGQPFDIRIMVQKNEKGTFICTGMVARMAKKGRIVTNGSQGGSILPVKPLLERTIGISATRKRIRQMEHIALLTAKELRRHHAAICEIGLDIALDQKGYPWILEVNTRPDPCPFTLLDDPRPLRKIVRYGKGYGRRYKLICKKARKGKL</sequence>
<evidence type="ECO:0000256" key="1">
    <source>
        <dbReference type="SAM" id="MobiDB-lite"/>
    </source>
</evidence>
<dbReference type="SUPFAM" id="SSF56059">
    <property type="entry name" value="Glutathione synthetase ATP-binding domain-like"/>
    <property type="match status" value="1"/>
</dbReference>
<organism evidence="2 3">
    <name type="scientific">Marinicrinis sediminis</name>
    <dbReference type="NCBI Taxonomy" id="1652465"/>
    <lineage>
        <taxon>Bacteria</taxon>
        <taxon>Bacillati</taxon>
        <taxon>Bacillota</taxon>
        <taxon>Bacilli</taxon>
        <taxon>Bacillales</taxon>
        <taxon>Paenibacillaceae</taxon>
    </lineage>
</organism>
<evidence type="ECO:0000313" key="2">
    <source>
        <dbReference type="EMBL" id="MFD2671629.1"/>
    </source>
</evidence>
<comment type="caution">
    <text evidence="2">The sequence shown here is derived from an EMBL/GenBank/DDBJ whole genome shotgun (WGS) entry which is preliminary data.</text>
</comment>
<dbReference type="Gene3D" id="3.30.470.20">
    <property type="entry name" value="ATP-grasp fold, B domain"/>
    <property type="match status" value="1"/>
</dbReference>
<evidence type="ECO:0000313" key="3">
    <source>
        <dbReference type="Proteomes" id="UP001597497"/>
    </source>
</evidence>